<evidence type="ECO:0000256" key="2">
    <source>
        <dbReference type="ARBA" id="ARBA00022679"/>
    </source>
</evidence>
<dbReference type="STRING" id="675864.SAMN04489747_0704"/>
<accession>A0A1G6TVC6</accession>
<keyword evidence="1 5" id="KW-0489">Methyltransferase</keyword>
<evidence type="ECO:0000313" key="6">
    <source>
        <dbReference type="Proteomes" id="UP000198546"/>
    </source>
</evidence>
<dbReference type="PANTHER" id="PTHR43464:SF19">
    <property type="entry name" value="UBIQUINONE BIOSYNTHESIS O-METHYLTRANSFERASE, MITOCHONDRIAL"/>
    <property type="match status" value="1"/>
</dbReference>
<dbReference type="CDD" id="cd02440">
    <property type="entry name" value="AdoMet_MTases"/>
    <property type="match status" value="1"/>
</dbReference>
<dbReference type="GO" id="GO:0032259">
    <property type="term" value="P:methylation"/>
    <property type="evidence" value="ECO:0007669"/>
    <property type="project" value="UniProtKB-KW"/>
</dbReference>
<protein>
    <submittedName>
        <fullName evidence="5">Methyltransferase domain-containing protein</fullName>
    </submittedName>
</protein>
<dbReference type="InterPro" id="IPR029063">
    <property type="entry name" value="SAM-dependent_MTases_sf"/>
</dbReference>
<reference evidence="5 6" key="1">
    <citation type="submission" date="2016-10" db="EMBL/GenBank/DDBJ databases">
        <authorList>
            <person name="de Groot N.N."/>
        </authorList>
    </citation>
    <scope>NUCLEOTIDE SEQUENCE [LARGE SCALE GENOMIC DNA]</scope>
    <source>
        <strain evidence="5 6">MON 2.2</strain>
    </source>
</reference>
<dbReference type="RefSeq" id="WP_090590686.1">
    <property type="nucleotide sequence ID" value="NZ_LT629688.1"/>
</dbReference>
<dbReference type="EMBL" id="LT629688">
    <property type="protein sequence ID" value="SDD32416.1"/>
    <property type="molecule type" value="Genomic_DNA"/>
</dbReference>
<dbReference type="AlphaFoldDB" id="A0A1G6TVC6"/>
<organism evidence="5 6">
    <name type="scientific">Auraticoccus monumenti</name>
    <dbReference type="NCBI Taxonomy" id="675864"/>
    <lineage>
        <taxon>Bacteria</taxon>
        <taxon>Bacillati</taxon>
        <taxon>Actinomycetota</taxon>
        <taxon>Actinomycetes</taxon>
        <taxon>Propionibacteriales</taxon>
        <taxon>Propionibacteriaceae</taxon>
        <taxon>Auraticoccus</taxon>
    </lineage>
</organism>
<name>A0A1G6TVC6_9ACTN</name>
<dbReference type="OrthoDB" id="3724242at2"/>
<keyword evidence="6" id="KW-1185">Reference proteome</keyword>
<evidence type="ECO:0000313" key="5">
    <source>
        <dbReference type="EMBL" id="SDD32416.1"/>
    </source>
</evidence>
<evidence type="ECO:0000256" key="1">
    <source>
        <dbReference type="ARBA" id="ARBA00022603"/>
    </source>
</evidence>
<dbReference type="Pfam" id="PF08241">
    <property type="entry name" value="Methyltransf_11"/>
    <property type="match status" value="1"/>
</dbReference>
<sequence>MSFDVAADAYGRFMGRYSEPLAVPFAEHAGIGPGQRVLDVGCGPGALTGELVRRCGAEAVAAVDPSPPFVEAVRARCPGVDVHPGTAEQLPFEDHRFDATLAQLVVHFMPDPVAGLASMRRVTRPGGTVAACVWDLMGGTGPLATFSRAVHDVDPEAPGEKALPGGRRGHLEELYHQAGLRDVEAVTLTVTVDYQDLEEWWAPYTLGVGPAGDYVAGLDPERRDALRNRCAELLGPGPFQVEASAWSVRGRA</sequence>
<dbReference type="Gene3D" id="3.40.50.150">
    <property type="entry name" value="Vaccinia Virus protein VP39"/>
    <property type="match status" value="1"/>
</dbReference>
<dbReference type="PANTHER" id="PTHR43464">
    <property type="entry name" value="METHYLTRANSFERASE"/>
    <property type="match status" value="1"/>
</dbReference>
<dbReference type="GO" id="GO:0008757">
    <property type="term" value="F:S-adenosylmethionine-dependent methyltransferase activity"/>
    <property type="evidence" value="ECO:0007669"/>
    <property type="project" value="InterPro"/>
</dbReference>
<evidence type="ECO:0000259" key="4">
    <source>
        <dbReference type="Pfam" id="PF08241"/>
    </source>
</evidence>
<keyword evidence="3" id="KW-0949">S-adenosyl-L-methionine</keyword>
<keyword evidence="2 5" id="KW-0808">Transferase</keyword>
<dbReference type="Proteomes" id="UP000198546">
    <property type="component" value="Chromosome i"/>
</dbReference>
<feature type="domain" description="Methyltransferase type 11" evidence="4">
    <location>
        <begin position="38"/>
        <end position="130"/>
    </location>
</feature>
<gene>
    <name evidence="5" type="ORF">SAMN04489747_0704</name>
</gene>
<proteinExistence type="predicted"/>
<dbReference type="SUPFAM" id="SSF53335">
    <property type="entry name" value="S-adenosyl-L-methionine-dependent methyltransferases"/>
    <property type="match status" value="1"/>
</dbReference>
<dbReference type="InterPro" id="IPR013216">
    <property type="entry name" value="Methyltransf_11"/>
</dbReference>
<evidence type="ECO:0000256" key="3">
    <source>
        <dbReference type="ARBA" id="ARBA00022691"/>
    </source>
</evidence>